<dbReference type="InterPro" id="IPR036390">
    <property type="entry name" value="WH_DNA-bd_sf"/>
</dbReference>
<dbReference type="PANTHER" id="PTHR34298">
    <property type="entry name" value="SEGREGATION AND CONDENSATION PROTEIN B"/>
    <property type="match status" value="1"/>
</dbReference>
<dbReference type="AlphaFoldDB" id="A0A9W6JEM0"/>
<reference evidence="6" key="1">
    <citation type="journal article" date="2014" name="Int. J. Syst. Evol. Microbiol.">
        <title>Complete genome sequence of Corynebacterium casei LMG S-19264T (=DSM 44701T), isolated from a smear-ripened cheese.</title>
        <authorList>
            <consortium name="US DOE Joint Genome Institute (JGI-PGF)"/>
            <person name="Walter F."/>
            <person name="Albersmeier A."/>
            <person name="Kalinowski J."/>
            <person name="Ruckert C."/>
        </authorList>
    </citation>
    <scope>NUCLEOTIDE SEQUENCE</scope>
    <source>
        <strain evidence="6">VKM B-2555</strain>
    </source>
</reference>
<evidence type="ECO:0000256" key="2">
    <source>
        <dbReference type="ARBA" id="ARBA00022618"/>
    </source>
</evidence>
<evidence type="ECO:0000256" key="1">
    <source>
        <dbReference type="ARBA" id="ARBA00022490"/>
    </source>
</evidence>
<keyword evidence="3" id="KW-0159">Chromosome partition</keyword>
<keyword evidence="1" id="KW-0963">Cytoplasm</keyword>
<feature type="compositionally biased region" description="Acidic residues" evidence="5">
    <location>
        <begin position="217"/>
        <end position="241"/>
    </location>
</feature>
<dbReference type="EMBL" id="BSFK01000005">
    <property type="protein sequence ID" value="GLK75857.1"/>
    <property type="molecule type" value="Genomic_DNA"/>
</dbReference>
<keyword evidence="4" id="KW-0131">Cell cycle</keyword>
<evidence type="ECO:0000313" key="6">
    <source>
        <dbReference type="EMBL" id="GLK75857.1"/>
    </source>
</evidence>
<dbReference type="GO" id="GO:0051304">
    <property type="term" value="P:chromosome separation"/>
    <property type="evidence" value="ECO:0007669"/>
    <property type="project" value="InterPro"/>
</dbReference>
<name>A0A9W6JEM0_9HYPH</name>
<accession>A0A9W6JEM0</accession>
<dbReference type="InterPro" id="IPR005234">
    <property type="entry name" value="ScpB_csome_segregation"/>
</dbReference>
<evidence type="ECO:0000256" key="4">
    <source>
        <dbReference type="ARBA" id="ARBA00023306"/>
    </source>
</evidence>
<feature type="region of interest" description="Disordered" evidence="5">
    <location>
        <begin position="198"/>
        <end position="241"/>
    </location>
</feature>
<dbReference type="GO" id="GO:0051301">
    <property type="term" value="P:cell division"/>
    <property type="evidence" value="ECO:0007669"/>
    <property type="project" value="UniProtKB-KW"/>
</dbReference>
<feature type="compositionally biased region" description="Low complexity" evidence="5">
    <location>
        <begin position="198"/>
        <end position="207"/>
    </location>
</feature>
<reference evidence="6" key="2">
    <citation type="submission" date="2023-01" db="EMBL/GenBank/DDBJ databases">
        <authorList>
            <person name="Sun Q."/>
            <person name="Evtushenko L."/>
        </authorList>
    </citation>
    <scope>NUCLEOTIDE SEQUENCE</scope>
    <source>
        <strain evidence="6">VKM B-2555</strain>
    </source>
</reference>
<protein>
    <submittedName>
        <fullName evidence="6">Segregation and condensation protein B</fullName>
    </submittedName>
</protein>
<gene>
    <name evidence="6" type="ORF">GCM10008171_11110</name>
</gene>
<proteinExistence type="predicted"/>
<sequence>MSGRDEPFFPVEGFDGRVSAEEAARAPAYALRVLEASLFAAPEPLTEKALAARLPHGTDVALALRVLVQHYAGRGVNLVRVGEAWAFRTAPDMAAALSAEAREPRKLSRAAIETLAIIAYHQPATRAEIEEIRGVATSRGTLETLLEAGFIRLRGRRKAPGRPVTFGTATGFLDHFALESVSDLPGLEELKGAGLLDGRLPPGLDLPAPRDDGALAPDEEPLGEGDPFEALSPDDDGDAAP</sequence>
<organism evidence="6 7">
    <name type="scientific">Methylopila jiangsuensis</name>
    <dbReference type="NCBI Taxonomy" id="586230"/>
    <lineage>
        <taxon>Bacteria</taxon>
        <taxon>Pseudomonadati</taxon>
        <taxon>Pseudomonadota</taxon>
        <taxon>Alphaproteobacteria</taxon>
        <taxon>Hyphomicrobiales</taxon>
        <taxon>Methylopilaceae</taxon>
        <taxon>Methylopila</taxon>
    </lineage>
</organism>
<keyword evidence="2" id="KW-0132">Cell division</keyword>
<dbReference type="RefSeq" id="WP_271203790.1">
    <property type="nucleotide sequence ID" value="NZ_BSFK01000005.1"/>
</dbReference>
<dbReference type="NCBIfam" id="TIGR00281">
    <property type="entry name" value="SMC-Scp complex subunit ScpB"/>
    <property type="match status" value="1"/>
</dbReference>
<dbReference type="InterPro" id="IPR036388">
    <property type="entry name" value="WH-like_DNA-bd_sf"/>
</dbReference>
<dbReference type="Proteomes" id="UP001143364">
    <property type="component" value="Unassembled WGS sequence"/>
</dbReference>
<evidence type="ECO:0000256" key="5">
    <source>
        <dbReference type="SAM" id="MobiDB-lite"/>
    </source>
</evidence>
<comment type="caution">
    <text evidence="6">The sequence shown here is derived from an EMBL/GenBank/DDBJ whole genome shotgun (WGS) entry which is preliminary data.</text>
</comment>
<evidence type="ECO:0000256" key="3">
    <source>
        <dbReference type="ARBA" id="ARBA00022829"/>
    </source>
</evidence>
<dbReference type="PANTHER" id="PTHR34298:SF2">
    <property type="entry name" value="SEGREGATION AND CONDENSATION PROTEIN B"/>
    <property type="match status" value="1"/>
</dbReference>
<evidence type="ECO:0000313" key="7">
    <source>
        <dbReference type="Proteomes" id="UP001143364"/>
    </source>
</evidence>
<dbReference type="Gene3D" id="1.10.10.10">
    <property type="entry name" value="Winged helix-like DNA-binding domain superfamily/Winged helix DNA-binding domain"/>
    <property type="match status" value="2"/>
</dbReference>
<dbReference type="Pfam" id="PF04079">
    <property type="entry name" value="SMC_ScpB"/>
    <property type="match status" value="1"/>
</dbReference>
<dbReference type="SUPFAM" id="SSF46785">
    <property type="entry name" value="Winged helix' DNA-binding domain"/>
    <property type="match status" value="2"/>
</dbReference>
<keyword evidence="7" id="KW-1185">Reference proteome</keyword>